<dbReference type="OrthoDB" id="948250at2"/>
<sequence length="193" mass="21886">MILREEKYELDGKEILLRSANENADDANMLIDYLKTVTGETRFLMCESDEVKYTTEGELSFIKEHNESENGLLILSFVDGEYAGNCSFEGKTSSRRAKHRAGIGIALFQKYTGFGLGRLLLEILLRKIKEQGYEQAELTVVEGNDRAYHLYESLGFKECGRVPNANKYDDGTYSDDILMVLSLRDEGRNENLA</sequence>
<dbReference type="InterPro" id="IPR016181">
    <property type="entry name" value="Acyl_CoA_acyltransferase"/>
</dbReference>
<dbReference type="STRING" id="467210.HMPREF1866_00478"/>
<dbReference type="AlphaFoldDB" id="A0A133ZYP0"/>
<evidence type="ECO:0000259" key="1">
    <source>
        <dbReference type="PROSITE" id="PS51186"/>
    </source>
</evidence>
<evidence type="ECO:0000313" key="2">
    <source>
        <dbReference type="EMBL" id="KXB60520.1"/>
    </source>
</evidence>
<dbReference type="PANTHER" id="PTHR43415">
    <property type="entry name" value="SPERMIDINE N(1)-ACETYLTRANSFERASE"/>
    <property type="match status" value="1"/>
</dbReference>
<protein>
    <submittedName>
        <fullName evidence="2">Acetyltransferase, GNAT family</fullName>
    </submittedName>
</protein>
<organism evidence="2 3">
    <name type="scientific">Lachnoanaerobaculum saburreum</name>
    <dbReference type="NCBI Taxonomy" id="467210"/>
    <lineage>
        <taxon>Bacteria</taxon>
        <taxon>Bacillati</taxon>
        <taxon>Bacillota</taxon>
        <taxon>Clostridia</taxon>
        <taxon>Lachnospirales</taxon>
        <taxon>Lachnospiraceae</taxon>
        <taxon>Lachnoanaerobaculum</taxon>
    </lineage>
</organism>
<dbReference type="Gene3D" id="3.40.630.30">
    <property type="match status" value="1"/>
</dbReference>
<dbReference type="SUPFAM" id="SSF55729">
    <property type="entry name" value="Acyl-CoA N-acyltransferases (Nat)"/>
    <property type="match status" value="1"/>
</dbReference>
<comment type="caution">
    <text evidence="2">The sequence shown here is derived from an EMBL/GenBank/DDBJ whole genome shotgun (WGS) entry which is preliminary data.</text>
</comment>
<dbReference type="PROSITE" id="PS51186">
    <property type="entry name" value="GNAT"/>
    <property type="match status" value="1"/>
</dbReference>
<keyword evidence="3" id="KW-1185">Reference proteome</keyword>
<gene>
    <name evidence="2" type="ORF">HMPREF1866_00478</name>
</gene>
<dbReference type="EMBL" id="LSDA01000012">
    <property type="protein sequence ID" value="KXB60520.1"/>
    <property type="molecule type" value="Genomic_DNA"/>
</dbReference>
<dbReference type="Proteomes" id="UP000070394">
    <property type="component" value="Unassembled WGS sequence"/>
</dbReference>
<name>A0A133ZYP0_9FIRM</name>
<dbReference type="Pfam" id="PF00583">
    <property type="entry name" value="Acetyltransf_1"/>
    <property type="match status" value="1"/>
</dbReference>
<feature type="domain" description="N-acetyltransferase" evidence="1">
    <location>
        <begin position="15"/>
        <end position="184"/>
    </location>
</feature>
<accession>A0A133ZYP0</accession>
<dbReference type="GO" id="GO:0016747">
    <property type="term" value="F:acyltransferase activity, transferring groups other than amino-acyl groups"/>
    <property type="evidence" value="ECO:0007669"/>
    <property type="project" value="InterPro"/>
</dbReference>
<dbReference type="RefSeq" id="WP_060930435.1">
    <property type="nucleotide sequence ID" value="NZ_KQ959775.1"/>
</dbReference>
<dbReference type="PANTHER" id="PTHR43415:SF3">
    <property type="entry name" value="GNAT-FAMILY ACETYLTRANSFERASE"/>
    <property type="match status" value="1"/>
</dbReference>
<proteinExistence type="predicted"/>
<dbReference type="InterPro" id="IPR000182">
    <property type="entry name" value="GNAT_dom"/>
</dbReference>
<evidence type="ECO:0000313" key="3">
    <source>
        <dbReference type="Proteomes" id="UP000070394"/>
    </source>
</evidence>
<reference evidence="3" key="1">
    <citation type="submission" date="2016-01" db="EMBL/GenBank/DDBJ databases">
        <authorList>
            <person name="Mitreva M."/>
            <person name="Pepin K.H."/>
            <person name="Mihindukulasuriya K.A."/>
            <person name="Fulton R."/>
            <person name="Fronick C."/>
            <person name="O'Laughlin M."/>
            <person name="Miner T."/>
            <person name="Herter B."/>
            <person name="Rosa B.A."/>
            <person name="Cordes M."/>
            <person name="Tomlinson C."/>
            <person name="Wollam A."/>
            <person name="Palsikar V.B."/>
            <person name="Mardis E.R."/>
            <person name="Wilson R.K."/>
        </authorList>
    </citation>
    <scope>NUCLEOTIDE SEQUENCE [LARGE SCALE GENOMIC DNA]</scope>
    <source>
        <strain evidence="3">DNF00896</strain>
    </source>
</reference>
<dbReference type="PATRIC" id="fig|467210.3.peg.473"/>
<keyword evidence="2" id="KW-0808">Transferase</keyword>